<dbReference type="Pfam" id="PF13649">
    <property type="entry name" value="Methyltransf_25"/>
    <property type="match status" value="1"/>
</dbReference>
<reference evidence="4 5" key="1">
    <citation type="submission" date="2024-06" db="EMBL/GenBank/DDBJ databases">
        <authorList>
            <person name="Kaempfer P."/>
            <person name="Viver T."/>
        </authorList>
    </citation>
    <scope>NUCLEOTIDE SEQUENCE [LARGE SCALE GENOMIC DNA]</scope>
    <source>
        <strain evidence="4 5">ST-64</strain>
    </source>
</reference>
<dbReference type="SUPFAM" id="SSF53335">
    <property type="entry name" value="S-adenosyl-L-methionine-dependent methyltransferases"/>
    <property type="match status" value="1"/>
</dbReference>
<evidence type="ECO:0000256" key="2">
    <source>
        <dbReference type="ARBA" id="ARBA00022679"/>
    </source>
</evidence>
<dbReference type="InterPro" id="IPR041698">
    <property type="entry name" value="Methyltransf_25"/>
</dbReference>
<dbReference type="RefSeq" id="WP_408079280.1">
    <property type="nucleotide sequence ID" value="NZ_JBELQC010000002.1"/>
</dbReference>
<dbReference type="EC" id="2.1.-.-" evidence="4"/>
<protein>
    <submittedName>
        <fullName evidence="4">Class I SAM-dependent methyltransferase</fullName>
        <ecNumber evidence="4">2.1.-.-</ecNumber>
    </submittedName>
</protein>
<feature type="domain" description="Methyltransferase" evidence="3">
    <location>
        <begin position="43"/>
        <end position="134"/>
    </location>
</feature>
<organism evidence="4 5">
    <name type="scientific">Sphingomonas plantiphila</name>
    <dbReference type="NCBI Taxonomy" id="3163295"/>
    <lineage>
        <taxon>Bacteria</taxon>
        <taxon>Pseudomonadati</taxon>
        <taxon>Pseudomonadota</taxon>
        <taxon>Alphaproteobacteria</taxon>
        <taxon>Sphingomonadales</taxon>
        <taxon>Sphingomonadaceae</taxon>
        <taxon>Sphingomonas</taxon>
    </lineage>
</organism>
<dbReference type="GO" id="GO:0008168">
    <property type="term" value="F:methyltransferase activity"/>
    <property type="evidence" value="ECO:0007669"/>
    <property type="project" value="UniProtKB-KW"/>
</dbReference>
<comment type="caution">
    <text evidence="4">The sequence shown here is derived from an EMBL/GenBank/DDBJ whole genome shotgun (WGS) entry which is preliminary data.</text>
</comment>
<evidence type="ECO:0000313" key="5">
    <source>
        <dbReference type="Proteomes" id="UP001629244"/>
    </source>
</evidence>
<name>A0ABW8YP12_9SPHN</name>
<dbReference type="InterPro" id="IPR029063">
    <property type="entry name" value="SAM-dependent_MTases_sf"/>
</dbReference>
<keyword evidence="1 4" id="KW-0489">Methyltransferase</keyword>
<dbReference type="PANTHER" id="PTHR43861:SF1">
    <property type="entry name" value="TRANS-ACONITATE 2-METHYLTRANSFERASE"/>
    <property type="match status" value="1"/>
</dbReference>
<evidence type="ECO:0000256" key="1">
    <source>
        <dbReference type="ARBA" id="ARBA00022603"/>
    </source>
</evidence>
<evidence type="ECO:0000259" key="3">
    <source>
        <dbReference type="Pfam" id="PF13649"/>
    </source>
</evidence>
<dbReference type="EMBL" id="JBELQC010000002">
    <property type="protein sequence ID" value="MFL9842023.1"/>
    <property type="molecule type" value="Genomic_DNA"/>
</dbReference>
<dbReference type="GO" id="GO:0032259">
    <property type="term" value="P:methylation"/>
    <property type="evidence" value="ECO:0007669"/>
    <property type="project" value="UniProtKB-KW"/>
</dbReference>
<dbReference type="Proteomes" id="UP001629244">
    <property type="component" value="Unassembled WGS sequence"/>
</dbReference>
<keyword evidence="5" id="KW-1185">Reference proteome</keyword>
<gene>
    <name evidence="4" type="ORF">ABS767_13695</name>
</gene>
<dbReference type="PANTHER" id="PTHR43861">
    <property type="entry name" value="TRANS-ACONITATE 2-METHYLTRANSFERASE-RELATED"/>
    <property type="match status" value="1"/>
</dbReference>
<accession>A0ABW8YP12</accession>
<evidence type="ECO:0000313" key="4">
    <source>
        <dbReference type="EMBL" id="MFL9842023.1"/>
    </source>
</evidence>
<sequence length="198" mass="22180">MPDRISGLYQRHAAAFDAARRGSFPERIWLERFERHLPAGAEVLDLGCGGGEPIARFLVDHGHHVTGVDSAITLIELARTRFPRHKWIEADMMRFGAESSAYDGILAWCSLFHLEVERQEKLIRRMSVWLRKGGVAMFNTGPAHRVAIGQFEGEELYHASLAPEEYRAIFAECGLSVINNVIEDASCGGFTVWLVGRT</sequence>
<dbReference type="Gene3D" id="3.40.50.150">
    <property type="entry name" value="Vaccinia Virus protein VP39"/>
    <property type="match status" value="1"/>
</dbReference>
<dbReference type="CDD" id="cd02440">
    <property type="entry name" value="AdoMet_MTases"/>
    <property type="match status" value="1"/>
</dbReference>
<keyword evidence="2 4" id="KW-0808">Transferase</keyword>
<proteinExistence type="predicted"/>